<accession>A0A1F4V3E7</accession>
<organism evidence="7 8">
    <name type="scientific">candidate division WWE3 bacterium RBG_16_37_10</name>
    <dbReference type="NCBI Taxonomy" id="1802610"/>
    <lineage>
        <taxon>Bacteria</taxon>
        <taxon>Katanobacteria</taxon>
    </lineage>
</organism>
<dbReference type="HAMAP" id="MF_01363">
    <property type="entry name" value="Ribosomal_bL21"/>
    <property type="match status" value="1"/>
</dbReference>
<dbReference type="AlphaFoldDB" id="A0A1F4V3E7"/>
<dbReference type="SUPFAM" id="SSF141091">
    <property type="entry name" value="L21p-like"/>
    <property type="match status" value="1"/>
</dbReference>
<keyword evidence="2 4" id="KW-0689">Ribosomal protein</keyword>
<dbReference type="InterPro" id="IPR036164">
    <property type="entry name" value="bL21-like_sf"/>
</dbReference>
<dbReference type="EMBL" id="MEUT01000017">
    <property type="protein sequence ID" value="OGC51580.1"/>
    <property type="molecule type" value="Genomic_DNA"/>
</dbReference>
<evidence type="ECO:0000256" key="3">
    <source>
        <dbReference type="ARBA" id="ARBA00023274"/>
    </source>
</evidence>
<dbReference type="Proteomes" id="UP000177371">
    <property type="component" value="Unassembled WGS sequence"/>
</dbReference>
<dbReference type="PANTHER" id="PTHR21349">
    <property type="entry name" value="50S RIBOSOMAL PROTEIN L21"/>
    <property type="match status" value="1"/>
</dbReference>
<dbReference type="STRING" id="1802610.A2W32_03955"/>
<dbReference type="Pfam" id="PF00829">
    <property type="entry name" value="Ribosomal_L21p"/>
    <property type="match status" value="1"/>
</dbReference>
<comment type="function">
    <text evidence="4 5">This protein binds to 23S rRNA in the presence of protein L20.</text>
</comment>
<protein>
    <recommendedName>
        <fullName evidence="4">Large ribosomal subunit protein bL21</fullName>
    </recommendedName>
</protein>
<keyword evidence="4 5" id="KW-0699">rRNA-binding</keyword>
<dbReference type="NCBIfam" id="TIGR00061">
    <property type="entry name" value="L21"/>
    <property type="match status" value="1"/>
</dbReference>
<evidence type="ECO:0000256" key="1">
    <source>
        <dbReference type="ARBA" id="ARBA00008563"/>
    </source>
</evidence>
<feature type="region of interest" description="Disordered" evidence="6">
    <location>
        <begin position="116"/>
        <end position="146"/>
    </location>
</feature>
<evidence type="ECO:0000256" key="2">
    <source>
        <dbReference type="ARBA" id="ARBA00022980"/>
    </source>
</evidence>
<dbReference type="PANTHER" id="PTHR21349:SF0">
    <property type="entry name" value="LARGE RIBOSOMAL SUBUNIT PROTEIN BL21M"/>
    <property type="match status" value="1"/>
</dbReference>
<evidence type="ECO:0000256" key="5">
    <source>
        <dbReference type="RuleBase" id="RU000562"/>
    </source>
</evidence>
<gene>
    <name evidence="4" type="primary">rplU</name>
    <name evidence="7" type="ORF">A2W32_03955</name>
</gene>
<dbReference type="GO" id="GO:0003735">
    <property type="term" value="F:structural constituent of ribosome"/>
    <property type="evidence" value="ECO:0007669"/>
    <property type="project" value="InterPro"/>
</dbReference>
<reference evidence="7 8" key="1">
    <citation type="journal article" date="2016" name="Nat. Commun.">
        <title>Thousands of microbial genomes shed light on interconnected biogeochemical processes in an aquifer system.</title>
        <authorList>
            <person name="Anantharaman K."/>
            <person name="Brown C.T."/>
            <person name="Hug L.A."/>
            <person name="Sharon I."/>
            <person name="Castelle C.J."/>
            <person name="Probst A.J."/>
            <person name="Thomas B.C."/>
            <person name="Singh A."/>
            <person name="Wilkins M.J."/>
            <person name="Karaoz U."/>
            <person name="Brodie E.L."/>
            <person name="Williams K.H."/>
            <person name="Hubbard S.S."/>
            <person name="Banfield J.F."/>
        </authorList>
    </citation>
    <scope>NUCLEOTIDE SEQUENCE [LARGE SCALE GENOMIC DNA]</scope>
</reference>
<evidence type="ECO:0000313" key="8">
    <source>
        <dbReference type="Proteomes" id="UP000177371"/>
    </source>
</evidence>
<dbReference type="InterPro" id="IPR001787">
    <property type="entry name" value="Ribosomal_bL21"/>
</dbReference>
<dbReference type="GO" id="GO:0019843">
    <property type="term" value="F:rRNA binding"/>
    <property type="evidence" value="ECO:0007669"/>
    <property type="project" value="UniProtKB-UniRule"/>
</dbReference>
<proteinExistence type="inferred from homology"/>
<comment type="subunit">
    <text evidence="4">Part of the 50S ribosomal subunit. Contacts protein L20.</text>
</comment>
<feature type="compositionally biased region" description="Basic and acidic residues" evidence="6">
    <location>
        <begin position="119"/>
        <end position="134"/>
    </location>
</feature>
<dbReference type="GO" id="GO:0005840">
    <property type="term" value="C:ribosome"/>
    <property type="evidence" value="ECO:0007669"/>
    <property type="project" value="UniProtKB-KW"/>
</dbReference>
<comment type="caution">
    <text evidence="7">The sequence shown here is derived from an EMBL/GenBank/DDBJ whole genome shotgun (WGS) entry which is preliminary data.</text>
</comment>
<sequence length="146" mass="16543">MKYAVIKLDGKQFKVSEGQKIKVNRQPKITVQVLTYSNGNELLIGNPFLTDIQVKTSILGDEKGKKVTIQRFKAKSRYRVKKGHRQPLTVVRIDQINKEGEQKEVKVVKETKSSIAKSAKTEAKTKSKATEKTTSKVNKTLKKEEK</sequence>
<dbReference type="InterPro" id="IPR028909">
    <property type="entry name" value="bL21-like"/>
</dbReference>
<evidence type="ECO:0000256" key="4">
    <source>
        <dbReference type="HAMAP-Rule" id="MF_01363"/>
    </source>
</evidence>
<keyword evidence="4 5" id="KW-0694">RNA-binding</keyword>
<name>A0A1F4V3E7_UNCKA</name>
<dbReference type="GO" id="GO:1990904">
    <property type="term" value="C:ribonucleoprotein complex"/>
    <property type="evidence" value="ECO:0007669"/>
    <property type="project" value="UniProtKB-KW"/>
</dbReference>
<dbReference type="GO" id="GO:0005737">
    <property type="term" value="C:cytoplasm"/>
    <property type="evidence" value="ECO:0007669"/>
    <property type="project" value="UniProtKB-ARBA"/>
</dbReference>
<keyword evidence="3 4" id="KW-0687">Ribonucleoprotein</keyword>
<comment type="similarity">
    <text evidence="1 4 5">Belongs to the bacterial ribosomal protein bL21 family.</text>
</comment>
<evidence type="ECO:0000256" key="6">
    <source>
        <dbReference type="SAM" id="MobiDB-lite"/>
    </source>
</evidence>
<dbReference type="GO" id="GO:0006412">
    <property type="term" value="P:translation"/>
    <property type="evidence" value="ECO:0007669"/>
    <property type="project" value="UniProtKB-UniRule"/>
</dbReference>
<evidence type="ECO:0000313" key="7">
    <source>
        <dbReference type="EMBL" id="OGC51580.1"/>
    </source>
</evidence>